<feature type="non-terminal residue" evidence="1">
    <location>
        <position position="1"/>
    </location>
</feature>
<accession>A0ABV0MTI7</accession>
<organism evidence="1 2">
    <name type="scientific">Goodea atripinnis</name>
    <dbReference type="NCBI Taxonomy" id="208336"/>
    <lineage>
        <taxon>Eukaryota</taxon>
        <taxon>Metazoa</taxon>
        <taxon>Chordata</taxon>
        <taxon>Craniata</taxon>
        <taxon>Vertebrata</taxon>
        <taxon>Euteleostomi</taxon>
        <taxon>Actinopterygii</taxon>
        <taxon>Neopterygii</taxon>
        <taxon>Teleostei</taxon>
        <taxon>Neoteleostei</taxon>
        <taxon>Acanthomorphata</taxon>
        <taxon>Ovalentaria</taxon>
        <taxon>Atherinomorphae</taxon>
        <taxon>Cyprinodontiformes</taxon>
        <taxon>Goodeidae</taxon>
        <taxon>Goodea</taxon>
    </lineage>
</organism>
<reference evidence="1 2" key="1">
    <citation type="submission" date="2021-06" db="EMBL/GenBank/DDBJ databases">
        <authorList>
            <person name="Palmer J.M."/>
        </authorList>
    </citation>
    <scope>NUCLEOTIDE SEQUENCE [LARGE SCALE GENOMIC DNA]</scope>
    <source>
        <strain evidence="1 2">GA_2019</strain>
        <tissue evidence="1">Muscle</tissue>
    </source>
</reference>
<proteinExistence type="predicted"/>
<dbReference type="EMBL" id="JAHRIO010010477">
    <property type="protein sequence ID" value="MEQ2161352.1"/>
    <property type="molecule type" value="Genomic_DNA"/>
</dbReference>
<comment type="caution">
    <text evidence="1">The sequence shown here is derived from an EMBL/GenBank/DDBJ whole genome shotgun (WGS) entry which is preliminary data.</text>
</comment>
<protein>
    <submittedName>
        <fullName evidence="1">Uncharacterized protein</fullName>
    </submittedName>
</protein>
<evidence type="ECO:0000313" key="2">
    <source>
        <dbReference type="Proteomes" id="UP001476798"/>
    </source>
</evidence>
<sequence length="58" mass="6485">SASPPLDLKQADTDAQSKALLRCCLRPFGNSLSFNKLKDVIRRSVLVDWTNLKQQLAL</sequence>
<evidence type="ECO:0000313" key="1">
    <source>
        <dbReference type="EMBL" id="MEQ2161352.1"/>
    </source>
</evidence>
<name>A0ABV0MTI7_9TELE</name>
<dbReference type="Proteomes" id="UP001476798">
    <property type="component" value="Unassembled WGS sequence"/>
</dbReference>
<gene>
    <name evidence="1" type="ORF">GOODEAATRI_008858</name>
</gene>
<keyword evidence="2" id="KW-1185">Reference proteome</keyword>